<evidence type="ECO:0000313" key="18">
    <source>
        <dbReference type="EMBL" id="MBI3013534.1"/>
    </source>
</evidence>
<dbReference type="InterPro" id="IPR036038">
    <property type="entry name" value="Aminotransferase-like"/>
</dbReference>
<dbReference type="InterPro" id="IPR005785">
    <property type="entry name" value="B_amino_transI"/>
</dbReference>
<dbReference type="PROSITE" id="PS00770">
    <property type="entry name" value="AA_TRANSFER_CLASS_4"/>
    <property type="match status" value="1"/>
</dbReference>
<keyword evidence="8 17" id="KW-0028">Amino-acid biosynthesis</keyword>
<accession>A0A932GM82</accession>
<proteinExistence type="inferred from homology"/>
<comment type="function">
    <text evidence="2 17">Acts on leucine, isoleucine and valine.</text>
</comment>
<comment type="similarity">
    <text evidence="6 15">Belongs to the class-IV pyridoxal-phosphate-dependent aminotransferase family.</text>
</comment>
<dbReference type="CDD" id="cd01557">
    <property type="entry name" value="BCAT_beta_family"/>
    <property type="match status" value="1"/>
</dbReference>
<dbReference type="PANTHER" id="PTHR42743:SF11">
    <property type="entry name" value="AMINODEOXYCHORISMATE LYASE"/>
    <property type="match status" value="1"/>
</dbReference>
<evidence type="ECO:0000256" key="10">
    <source>
        <dbReference type="ARBA" id="ARBA00022898"/>
    </source>
</evidence>
<keyword evidence="7 17" id="KW-0032">Aminotransferase</keyword>
<keyword evidence="9 17" id="KW-0808">Transferase</keyword>
<comment type="catalytic activity">
    <reaction evidence="14 17">
        <text>L-leucine + 2-oxoglutarate = 4-methyl-2-oxopentanoate + L-glutamate</text>
        <dbReference type="Rhea" id="RHEA:18321"/>
        <dbReference type="ChEBI" id="CHEBI:16810"/>
        <dbReference type="ChEBI" id="CHEBI:17865"/>
        <dbReference type="ChEBI" id="CHEBI:29985"/>
        <dbReference type="ChEBI" id="CHEBI:57427"/>
        <dbReference type="EC" id="2.6.1.42"/>
    </reaction>
</comment>
<dbReference type="GO" id="GO:0008652">
    <property type="term" value="P:amino acid biosynthetic process"/>
    <property type="evidence" value="ECO:0007669"/>
    <property type="project" value="UniProtKB-KW"/>
</dbReference>
<dbReference type="InterPro" id="IPR001544">
    <property type="entry name" value="Aminotrans_IV"/>
</dbReference>
<dbReference type="NCBIfam" id="NF005146">
    <property type="entry name" value="PRK06606.1"/>
    <property type="match status" value="1"/>
</dbReference>
<protein>
    <recommendedName>
        <fullName evidence="17">Branched-chain-amino-acid aminotransferase</fullName>
        <shortName evidence="17">BCAT</shortName>
        <ecNumber evidence="17">2.6.1.42</ecNumber>
    </recommendedName>
</protein>
<comment type="cofactor">
    <cofactor evidence="1 16">
        <name>pyridoxal 5'-phosphate</name>
        <dbReference type="ChEBI" id="CHEBI:597326"/>
    </cofactor>
</comment>
<comment type="pathway">
    <text evidence="3 17">Amino-acid biosynthesis; L-isoleucine biosynthesis; L-isoleucine from 2-oxobutanoate: step 4/4.</text>
</comment>
<evidence type="ECO:0000256" key="2">
    <source>
        <dbReference type="ARBA" id="ARBA00003109"/>
    </source>
</evidence>
<dbReference type="EC" id="2.6.1.42" evidence="17"/>
<gene>
    <name evidence="17 18" type="primary">ilvE</name>
    <name evidence="18" type="ORF">HYY65_00385</name>
</gene>
<dbReference type="AlphaFoldDB" id="A0A932GM82"/>
<organism evidence="18 19">
    <name type="scientific">Tectimicrobiota bacterium</name>
    <dbReference type="NCBI Taxonomy" id="2528274"/>
    <lineage>
        <taxon>Bacteria</taxon>
        <taxon>Pseudomonadati</taxon>
        <taxon>Nitrospinota/Tectimicrobiota group</taxon>
        <taxon>Candidatus Tectimicrobiota</taxon>
    </lineage>
</organism>
<dbReference type="InterPro" id="IPR043132">
    <property type="entry name" value="BCAT-like_C"/>
</dbReference>
<comment type="pathway">
    <text evidence="5 17">Amino-acid biosynthesis; L-leucine biosynthesis; L-leucine from 3-methyl-2-oxobutanoate: step 4/4.</text>
</comment>
<evidence type="ECO:0000256" key="5">
    <source>
        <dbReference type="ARBA" id="ARBA00005072"/>
    </source>
</evidence>
<dbReference type="InterPro" id="IPR033939">
    <property type="entry name" value="BCAT_family"/>
</dbReference>
<name>A0A932GM82_UNCTE</name>
<dbReference type="EMBL" id="JACPSX010000006">
    <property type="protein sequence ID" value="MBI3013534.1"/>
    <property type="molecule type" value="Genomic_DNA"/>
</dbReference>
<evidence type="ECO:0000256" key="12">
    <source>
        <dbReference type="ARBA" id="ARBA00048212"/>
    </source>
</evidence>
<reference evidence="18" key="1">
    <citation type="submission" date="2020-07" db="EMBL/GenBank/DDBJ databases">
        <title>Huge and variable diversity of episymbiotic CPR bacteria and DPANN archaea in groundwater ecosystems.</title>
        <authorList>
            <person name="He C.Y."/>
            <person name="Keren R."/>
            <person name="Whittaker M."/>
            <person name="Farag I.F."/>
            <person name="Doudna J."/>
            <person name="Cate J.H.D."/>
            <person name="Banfield J.F."/>
        </authorList>
    </citation>
    <scope>NUCLEOTIDE SEQUENCE</scope>
    <source>
        <strain evidence="18">NC_groundwater_717_Ag_S-0.2um_59_8</strain>
    </source>
</reference>
<evidence type="ECO:0000256" key="9">
    <source>
        <dbReference type="ARBA" id="ARBA00022679"/>
    </source>
</evidence>
<dbReference type="NCBIfam" id="TIGR01122">
    <property type="entry name" value="ilvE_I"/>
    <property type="match status" value="1"/>
</dbReference>
<sequence>MDGKLVDWADAKVHILTHTLHYGLGVFEGIRCYKTAKGPAIFRLEDHVDRLFHSALITEIEIPYSREEIIGAIKETIKANGLEECYIRPIAYLGYGKMGLSPVGVPTNVAIAVWSWGAYLGAEGLENGIRVKISSFTRHHPNISMTKAKVCGNYANSIMAKVEALRNGYDEAILLDAWGNVAEGSGENIFIARRGVLKTPPLTSILEGITRDSIVALANHLKIPLVEVFFSRDELYSADEAFLCGTAAELTPIREVDGRKIGPGRPGPITKKLQDRFFKVVKGEDNHFSRWLHPVQ</sequence>
<dbReference type="FunFam" id="3.20.10.10:FF:000002">
    <property type="entry name" value="D-alanine aminotransferase"/>
    <property type="match status" value="1"/>
</dbReference>
<dbReference type="GO" id="GO:0004084">
    <property type="term" value="F:branched-chain-amino-acid transaminase activity"/>
    <property type="evidence" value="ECO:0007669"/>
    <property type="project" value="UniProtKB-EC"/>
</dbReference>
<evidence type="ECO:0000256" key="3">
    <source>
        <dbReference type="ARBA" id="ARBA00004824"/>
    </source>
</evidence>
<evidence type="ECO:0000313" key="19">
    <source>
        <dbReference type="Proteomes" id="UP000741360"/>
    </source>
</evidence>
<evidence type="ECO:0000256" key="11">
    <source>
        <dbReference type="ARBA" id="ARBA00023304"/>
    </source>
</evidence>
<dbReference type="GO" id="GO:0005829">
    <property type="term" value="C:cytosol"/>
    <property type="evidence" value="ECO:0007669"/>
    <property type="project" value="TreeGrafter"/>
</dbReference>
<evidence type="ECO:0000256" key="16">
    <source>
        <dbReference type="RuleBase" id="RU004516"/>
    </source>
</evidence>
<dbReference type="GO" id="GO:0009082">
    <property type="term" value="P:branched-chain amino acid biosynthetic process"/>
    <property type="evidence" value="ECO:0007669"/>
    <property type="project" value="UniProtKB-KW"/>
</dbReference>
<evidence type="ECO:0000256" key="7">
    <source>
        <dbReference type="ARBA" id="ARBA00022576"/>
    </source>
</evidence>
<dbReference type="InterPro" id="IPR018300">
    <property type="entry name" value="Aminotrans_IV_CS"/>
</dbReference>
<keyword evidence="11 17" id="KW-0100">Branched-chain amino acid biosynthesis</keyword>
<evidence type="ECO:0000256" key="6">
    <source>
        <dbReference type="ARBA" id="ARBA00009320"/>
    </source>
</evidence>
<dbReference type="Gene3D" id="3.30.470.10">
    <property type="match status" value="1"/>
</dbReference>
<evidence type="ECO:0000256" key="17">
    <source>
        <dbReference type="RuleBase" id="RU364094"/>
    </source>
</evidence>
<dbReference type="InterPro" id="IPR050571">
    <property type="entry name" value="Class-IV_PLP-Dep_Aminotrnsfr"/>
</dbReference>
<dbReference type="InterPro" id="IPR043131">
    <property type="entry name" value="BCAT-like_N"/>
</dbReference>
<evidence type="ECO:0000256" key="4">
    <source>
        <dbReference type="ARBA" id="ARBA00004931"/>
    </source>
</evidence>
<evidence type="ECO:0000256" key="8">
    <source>
        <dbReference type="ARBA" id="ARBA00022605"/>
    </source>
</evidence>
<comment type="caution">
    <text evidence="18">The sequence shown here is derived from an EMBL/GenBank/DDBJ whole genome shotgun (WGS) entry which is preliminary data.</text>
</comment>
<evidence type="ECO:0000256" key="1">
    <source>
        <dbReference type="ARBA" id="ARBA00001933"/>
    </source>
</evidence>
<comment type="catalytic activity">
    <reaction evidence="12 17">
        <text>L-valine + 2-oxoglutarate = 3-methyl-2-oxobutanoate + L-glutamate</text>
        <dbReference type="Rhea" id="RHEA:24813"/>
        <dbReference type="ChEBI" id="CHEBI:11851"/>
        <dbReference type="ChEBI" id="CHEBI:16810"/>
        <dbReference type="ChEBI" id="CHEBI:29985"/>
        <dbReference type="ChEBI" id="CHEBI:57762"/>
        <dbReference type="EC" id="2.6.1.42"/>
    </reaction>
</comment>
<keyword evidence="10 16" id="KW-0663">Pyridoxal phosphate</keyword>
<dbReference type="PANTHER" id="PTHR42743">
    <property type="entry name" value="AMINO-ACID AMINOTRANSFERASE"/>
    <property type="match status" value="1"/>
</dbReference>
<evidence type="ECO:0000256" key="14">
    <source>
        <dbReference type="ARBA" id="ARBA00049229"/>
    </source>
</evidence>
<dbReference type="Proteomes" id="UP000741360">
    <property type="component" value="Unassembled WGS sequence"/>
</dbReference>
<dbReference type="Gene3D" id="3.20.10.10">
    <property type="entry name" value="D-amino Acid Aminotransferase, subunit A, domain 2"/>
    <property type="match status" value="1"/>
</dbReference>
<comment type="catalytic activity">
    <reaction evidence="13 17">
        <text>L-isoleucine + 2-oxoglutarate = (S)-3-methyl-2-oxopentanoate + L-glutamate</text>
        <dbReference type="Rhea" id="RHEA:24801"/>
        <dbReference type="ChEBI" id="CHEBI:16810"/>
        <dbReference type="ChEBI" id="CHEBI:29985"/>
        <dbReference type="ChEBI" id="CHEBI:35146"/>
        <dbReference type="ChEBI" id="CHEBI:58045"/>
        <dbReference type="EC" id="2.6.1.42"/>
    </reaction>
</comment>
<comment type="pathway">
    <text evidence="4 17">Amino-acid biosynthesis; L-valine biosynthesis; L-valine from pyruvate: step 4/4.</text>
</comment>
<evidence type="ECO:0000256" key="15">
    <source>
        <dbReference type="RuleBase" id="RU004106"/>
    </source>
</evidence>
<dbReference type="Pfam" id="PF01063">
    <property type="entry name" value="Aminotran_4"/>
    <property type="match status" value="1"/>
</dbReference>
<evidence type="ECO:0000256" key="13">
    <source>
        <dbReference type="ARBA" id="ARBA00048798"/>
    </source>
</evidence>
<dbReference type="SUPFAM" id="SSF56752">
    <property type="entry name" value="D-aminoacid aminotransferase-like PLP-dependent enzymes"/>
    <property type="match status" value="1"/>
</dbReference>